<name>A0A1I3QQW4_9HYPH</name>
<reference evidence="2" key="1">
    <citation type="submission" date="2016-10" db="EMBL/GenBank/DDBJ databases">
        <authorList>
            <person name="Varghese N."/>
            <person name="Submissions S."/>
        </authorList>
    </citation>
    <scope>NUCLEOTIDE SEQUENCE [LARGE SCALE GENOMIC DNA]</scope>
    <source>
        <strain evidence="2">DSM 21857</strain>
    </source>
</reference>
<evidence type="ECO:0000313" key="2">
    <source>
        <dbReference type="Proteomes" id="UP000242763"/>
    </source>
</evidence>
<gene>
    <name evidence="1" type="ORF">SAMN03080618_02726</name>
</gene>
<accession>A0A1I3QQW4</accession>
<dbReference type="EMBL" id="FORF01000016">
    <property type="protein sequence ID" value="SFJ35671.1"/>
    <property type="molecule type" value="Genomic_DNA"/>
</dbReference>
<protein>
    <submittedName>
        <fullName evidence="1">Uncharacterized protein</fullName>
    </submittedName>
</protein>
<dbReference type="Proteomes" id="UP000242763">
    <property type="component" value="Unassembled WGS sequence"/>
</dbReference>
<organism evidence="1 2">
    <name type="scientific">Aquamicrobium aerolatum DSM 21857</name>
    <dbReference type="NCBI Taxonomy" id="1121003"/>
    <lineage>
        <taxon>Bacteria</taxon>
        <taxon>Pseudomonadati</taxon>
        <taxon>Pseudomonadota</taxon>
        <taxon>Alphaproteobacteria</taxon>
        <taxon>Hyphomicrobiales</taxon>
        <taxon>Phyllobacteriaceae</taxon>
        <taxon>Aerobium</taxon>
    </lineage>
</organism>
<proteinExistence type="predicted"/>
<keyword evidence="2" id="KW-1185">Reference proteome</keyword>
<dbReference type="AlphaFoldDB" id="A0A1I3QQW4"/>
<evidence type="ECO:0000313" key="1">
    <source>
        <dbReference type="EMBL" id="SFJ35671.1"/>
    </source>
</evidence>
<sequence>MEVEYVADGGSHKLRAMGCLRGAMPRRQSVVSGFRQAGNPSFLEHRTEKCTRFSDYSDAHSKC</sequence>